<dbReference type="InterPro" id="IPR037873">
    <property type="entry name" value="BamE-like"/>
</dbReference>
<dbReference type="Proteomes" id="UP000078228">
    <property type="component" value="Unassembled WGS sequence"/>
</dbReference>
<accession>A0A198UCL2</accession>
<keyword evidence="5" id="KW-1133">Transmembrane helix</keyword>
<dbReference type="Pfam" id="PF04355">
    <property type="entry name" value="BamE"/>
    <property type="match status" value="1"/>
</dbReference>
<dbReference type="GO" id="GO:1990063">
    <property type="term" value="C:Bam protein complex"/>
    <property type="evidence" value="ECO:0007669"/>
    <property type="project" value="TreeGrafter"/>
</dbReference>
<dbReference type="HAMAP" id="MF_00925">
    <property type="entry name" value="OM_assembly_BamE"/>
    <property type="match status" value="1"/>
</dbReference>
<evidence type="ECO:0000256" key="1">
    <source>
        <dbReference type="ARBA" id="ARBA00022729"/>
    </source>
</evidence>
<evidence type="ECO:0000313" key="8">
    <source>
        <dbReference type="Proteomes" id="UP000078228"/>
    </source>
</evidence>
<keyword evidence="8" id="KW-1185">Reference proteome</keyword>
<dbReference type="EMBL" id="LXHC01000029">
    <property type="protein sequence ID" value="OAU94178.1"/>
    <property type="molecule type" value="Genomic_DNA"/>
</dbReference>
<feature type="transmembrane region" description="Helical" evidence="5">
    <location>
        <begin position="70"/>
        <end position="90"/>
    </location>
</feature>
<dbReference type="AlphaFoldDB" id="A0A198UCL2"/>
<comment type="caution">
    <text evidence="7">The sequence shown here is derived from an EMBL/GenBank/DDBJ whole genome shotgun (WGS) entry which is preliminary data.</text>
</comment>
<evidence type="ECO:0000259" key="6">
    <source>
        <dbReference type="Pfam" id="PF04355"/>
    </source>
</evidence>
<proteinExistence type="inferred from homology"/>
<gene>
    <name evidence="4" type="primary">bamE</name>
    <name evidence="7" type="ORF">AO384_2224</name>
</gene>
<dbReference type="PATRIC" id="fig|480.226.peg.1603"/>
<dbReference type="GO" id="GO:0043165">
    <property type="term" value="P:Gram-negative-bacterium-type cell outer membrane assembly"/>
    <property type="evidence" value="ECO:0007669"/>
    <property type="project" value="UniProtKB-UniRule"/>
</dbReference>
<dbReference type="PANTHER" id="PTHR37482">
    <property type="entry name" value="OUTER MEMBRANE PROTEIN ASSEMBLY FACTOR BAME"/>
    <property type="match status" value="1"/>
</dbReference>
<comment type="subcellular location">
    <subcellularLocation>
        <location evidence="4">Cell outer membrane</location>
    </subcellularLocation>
</comment>
<keyword evidence="2 4" id="KW-0472">Membrane</keyword>
<evidence type="ECO:0000256" key="3">
    <source>
        <dbReference type="ARBA" id="ARBA00023237"/>
    </source>
</evidence>
<feature type="domain" description="Outer membrane protein assembly factor BamE" evidence="6">
    <location>
        <begin position="98"/>
        <end position="175"/>
    </location>
</feature>
<evidence type="ECO:0000256" key="2">
    <source>
        <dbReference type="ARBA" id="ARBA00023136"/>
    </source>
</evidence>
<comment type="function">
    <text evidence="4">Part of the outer membrane protein assembly complex, which is involved in assembly and insertion of beta-barrel proteins into the outer membrane.</text>
</comment>
<comment type="similarity">
    <text evidence="4">Belongs to the BamE family.</text>
</comment>
<protein>
    <recommendedName>
        <fullName evidence="4">Outer membrane protein assembly factor BamE</fullName>
    </recommendedName>
</protein>
<dbReference type="Gene3D" id="3.30.1450.10">
    <property type="match status" value="1"/>
</dbReference>
<organism evidence="7 8">
    <name type="scientific">Moraxella catarrhalis</name>
    <name type="common">Branhamella catarrhalis</name>
    <dbReference type="NCBI Taxonomy" id="480"/>
    <lineage>
        <taxon>Bacteria</taxon>
        <taxon>Pseudomonadati</taxon>
        <taxon>Pseudomonadota</taxon>
        <taxon>Gammaproteobacteria</taxon>
        <taxon>Moraxellales</taxon>
        <taxon>Moraxellaceae</taxon>
        <taxon>Moraxella</taxon>
    </lineage>
</organism>
<keyword evidence="3 4" id="KW-0998">Cell outer membrane</keyword>
<evidence type="ECO:0000313" key="7">
    <source>
        <dbReference type="EMBL" id="OAU94178.1"/>
    </source>
</evidence>
<keyword evidence="1 4" id="KW-0732">Signal</keyword>
<dbReference type="eggNOG" id="COG2913">
    <property type="taxonomic scope" value="Bacteria"/>
</dbReference>
<name>A0A198UCL2_MORCA</name>
<dbReference type="PANTHER" id="PTHR37482:SF1">
    <property type="entry name" value="OUTER MEMBRANE PROTEIN ASSEMBLY FACTOR BAME"/>
    <property type="match status" value="1"/>
</dbReference>
<evidence type="ECO:0000256" key="5">
    <source>
        <dbReference type="SAM" id="Phobius"/>
    </source>
</evidence>
<keyword evidence="5" id="KW-0812">Transmembrane</keyword>
<evidence type="ECO:0000256" key="4">
    <source>
        <dbReference type="HAMAP-Rule" id="MF_00925"/>
    </source>
</evidence>
<sequence>MYHKIALLAPQNHHRTPKAYDLFIQSSKLIIIIKTAQIAKDTCIMISLWFNMITLHHHMGIIMQKMTYKAVSLGLVAVLALTGCNAFRVYTIDLPQGTPLSAAQANQIQVGMNANQVLYLLGSPALRDTLAPNRWDYIYDYTAGTDGKRQKKSDIKNASQYLSIHFNNQGIVTRIDGRDRLPDTRH</sequence>
<dbReference type="GO" id="GO:0051205">
    <property type="term" value="P:protein insertion into membrane"/>
    <property type="evidence" value="ECO:0007669"/>
    <property type="project" value="UniProtKB-UniRule"/>
</dbReference>
<dbReference type="GO" id="GO:0030674">
    <property type="term" value="F:protein-macromolecule adaptor activity"/>
    <property type="evidence" value="ECO:0007669"/>
    <property type="project" value="TreeGrafter"/>
</dbReference>
<dbReference type="InterPro" id="IPR026592">
    <property type="entry name" value="BamE"/>
</dbReference>
<comment type="subunit">
    <text evidence="4">Part of the Bam complex.</text>
</comment>
<dbReference type="InterPro" id="IPR007450">
    <property type="entry name" value="BamE_dom"/>
</dbReference>
<reference evidence="7 8" key="1">
    <citation type="journal article" date="2016" name="Genome Biol. Evol.">
        <title>Comparative Genomic Analyses of the Moraxella catarrhalis Serosensitive and Seroresistant Lineages Demonstrate Their Independent Evolution.</title>
        <authorList>
            <person name="Earl J.P."/>
            <person name="de Vries S.P."/>
            <person name="Ahmed A."/>
            <person name="Powell E."/>
            <person name="Schultz M.P."/>
            <person name="Hermans P.W."/>
            <person name="Hill D.J."/>
            <person name="Zhou Z."/>
            <person name="Constantinidou C.I."/>
            <person name="Hu F.Z."/>
            <person name="Bootsma H.J."/>
            <person name="Ehrlich G.D."/>
        </authorList>
    </citation>
    <scope>NUCLEOTIDE SEQUENCE [LARGE SCALE GENOMIC DNA]</scope>
    <source>
        <strain evidence="7 8">Z7542</strain>
    </source>
</reference>